<name>A0A836YUF5_9LACO</name>
<comment type="caution">
    <text evidence="1">The sequence shown here is derived from an EMBL/GenBank/DDBJ whole genome shotgun (WGS) entry which is preliminary data.</text>
</comment>
<evidence type="ECO:0000313" key="1">
    <source>
        <dbReference type="EMBL" id="KDB00574.1"/>
    </source>
</evidence>
<reference evidence="1 2" key="1">
    <citation type="journal article" date="2015" name="Stand. Genomic Sci.">
        <title>High quality draft genome of Lactobacillus kunkeei EFB6, isolated from a German European foulbrood outbreak of honeybees.</title>
        <authorList>
            <person name="Djukic M."/>
            <person name="Poehlein A."/>
            <person name="Strauss J."/>
            <person name="Tann F.J."/>
            <person name="Leimbach A."/>
            <person name="Hoppert M."/>
            <person name="Daniel R."/>
        </authorList>
    </citation>
    <scope>NUCLEOTIDE SEQUENCE [LARGE SCALE GENOMIC DNA]</scope>
    <source>
        <strain evidence="1 2">EFB6</strain>
    </source>
</reference>
<gene>
    <name evidence="1" type="ORF">LAKU_20c00190</name>
</gene>
<sequence>MINEEEVQAQLNGGLQGKMSEVDEAYDKLAQSMNSVELCANFLETLKLVFDEQSDSSDAMDKITFLIKKNNSLENVIYNLQDAIRSMDNGVYLLNDYLSELKASIPVKDEK</sequence>
<evidence type="ECO:0000313" key="2">
    <source>
        <dbReference type="Proteomes" id="UP000026921"/>
    </source>
</evidence>
<organism evidence="1 2">
    <name type="scientific">Apilactobacillus kunkeei EFB6</name>
    <dbReference type="NCBI Taxonomy" id="1419324"/>
    <lineage>
        <taxon>Bacteria</taxon>
        <taxon>Bacillati</taxon>
        <taxon>Bacillota</taxon>
        <taxon>Bacilli</taxon>
        <taxon>Lactobacillales</taxon>
        <taxon>Lactobacillaceae</taxon>
        <taxon>Apilactobacillus</taxon>
    </lineage>
</organism>
<accession>A0A836YUF5</accession>
<dbReference type="EMBL" id="AZBY01000020">
    <property type="protein sequence ID" value="KDB00574.1"/>
    <property type="molecule type" value="Genomic_DNA"/>
</dbReference>
<proteinExistence type="predicted"/>
<dbReference type="Proteomes" id="UP000026921">
    <property type="component" value="Unassembled WGS sequence"/>
</dbReference>
<dbReference type="AlphaFoldDB" id="A0A836YUF5"/>
<dbReference type="RefSeq" id="WP_034534904.1">
    <property type="nucleotide sequence ID" value="NZ_AZBY01000020.1"/>
</dbReference>
<protein>
    <submittedName>
        <fullName evidence="1">Uncharacterized protein</fullName>
    </submittedName>
</protein>